<dbReference type="HOGENOM" id="CLU_2319722_0_0_1"/>
<dbReference type="EMBL" id="GG692427">
    <property type="protein sequence ID" value="EER40349.1"/>
    <property type="molecule type" value="Genomic_DNA"/>
</dbReference>
<dbReference type="OMA" id="CMPHSDV"/>
<accession>C6HHR5</accession>
<organism evidence="1 2">
    <name type="scientific">Ajellomyces capsulatus (strain H143)</name>
    <name type="common">Darling's disease fungus</name>
    <name type="synonym">Histoplasma capsulatum</name>
    <dbReference type="NCBI Taxonomy" id="544712"/>
    <lineage>
        <taxon>Eukaryota</taxon>
        <taxon>Fungi</taxon>
        <taxon>Dikarya</taxon>
        <taxon>Ascomycota</taxon>
        <taxon>Pezizomycotina</taxon>
        <taxon>Eurotiomycetes</taxon>
        <taxon>Eurotiomycetidae</taxon>
        <taxon>Onygenales</taxon>
        <taxon>Ajellomycetaceae</taxon>
        <taxon>Histoplasma</taxon>
    </lineage>
</organism>
<reference evidence="2" key="1">
    <citation type="submission" date="2009-05" db="EMBL/GenBank/DDBJ databases">
        <title>The genome sequence of Ajellomyces capsulatus strain H143.</title>
        <authorList>
            <person name="Champion M."/>
            <person name="Cuomo C.A."/>
            <person name="Ma L.-J."/>
            <person name="Henn M.R."/>
            <person name="Sil A."/>
            <person name="Goldman B."/>
            <person name="Young S.K."/>
            <person name="Kodira C.D."/>
            <person name="Zeng Q."/>
            <person name="Koehrsen M."/>
            <person name="Alvarado L."/>
            <person name="Berlin A.M."/>
            <person name="Borenstein D."/>
            <person name="Chen Z."/>
            <person name="Engels R."/>
            <person name="Freedman E."/>
            <person name="Gellesch M."/>
            <person name="Goldberg J."/>
            <person name="Griggs A."/>
            <person name="Gujja S."/>
            <person name="Heiman D.I."/>
            <person name="Hepburn T.A."/>
            <person name="Howarth C."/>
            <person name="Jen D."/>
            <person name="Larson L."/>
            <person name="Lewis B."/>
            <person name="Mehta T."/>
            <person name="Park D."/>
            <person name="Pearson M."/>
            <person name="Roberts A."/>
            <person name="Saif S."/>
            <person name="Shea T.D."/>
            <person name="Shenoy N."/>
            <person name="Sisk P."/>
            <person name="Stolte C."/>
            <person name="Sykes S."/>
            <person name="Walk T."/>
            <person name="White J."/>
            <person name="Yandava C."/>
            <person name="Klein B."/>
            <person name="McEwen J.G."/>
            <person name="Puccia R."/>
            <person name="Goldman G.H."/>
            <person name="Felipe M.S."/>
            <person name="Nino-Vega G."/>
            <person name="San-Blas G."/>
            <person name="Taylor J.W."/>
            <person name="Mendoza L."/>
            <person name="Galagan J.E."/>
            <person name="Nusbaum C."/>
            <person name="Birren B.W."/>
        </authorList>
    </citation>
    <scope>NUCLEOTIDE SEQUENCE [LARGE SCALE GENOMIC DNA]</scope>
    <source>
        <strain evidence="2">H143</strain>
    </source>
</reference>
<protein>
    <submittedName>
        <fullName evidence="1">Uncharacterized protein</fullName>
    </submittedName>
</protein>
<evidence type="ECO:0000313" key="1">
    <source>
        <dbReference type="EMBL" id="EER40349.1"/>
    </source>
</evidence>
<name>C6HHR5_AJECH</name>
<gene>
    <name evidence="1" type="ORF">HCDG_05746</name>
</gene>
<dbReference type="AlphaFoldDB" id="C6HHR5"/>
<evidence type="ECO:0000313" key="2">
    <source>
        <dbReference type="Proteomes" id="UP000002624"/>
    </source>
</evidence>
<dbReference type="Proteomes" id="UP000002624">
    <property type="component" value="Unassembled WGS sequence"/>
</dbReference>
<proteinExistence type="predicted"/>
<dbReference type="VEuPathDB" id="FungiDB:HCDG_05746"/>
<sequence>MAWIVSSRYRQVVRANASTKHTTALPVSLCMPHSDVRACAIAERGLTCLASPHPQQLQAASQMGLRQAPYVVSFLLRRGILLKWGNYLESRPGVGSLNP</sequence>